<evidence type="ECO:0000256" key="1">
    <source>
        <dbReference type="SAM" id="MobiDB-lite"/>
    </source>
</evidence>
<dbReference type="FunFam" id="1.10.472.80:FF:000055">
    <property type="entry name" value="TBC domain-containing protein C1778.09"/>
    <property type="match status" value="1"/>
</dbReference>
<dbReference type="Gene3D" id="1.10.8.270">
    <property type="entry name" value="putative rabgap domain of human tbc1 domain family member 14 like domains"/>
    <property type="match status" value="1"/>
</dbReference>
<dbReference type="Pfam" id="PF00566">
    <property type="entry name" value="RabGAP-TBC"/>
    <property type="match status" value="1"/>
</dbReference>
<dbReference type="GO" id="GO:0031267">
    <property type="term" value="F:small GTPase binding"/>
    <property type="evidence" value="ECO:0007669"/>
    <property type="project" value="TreeGrafter"/>
</dbReference>
<dbReference type="InterPro" id="IPR000195">
    <property type="entry name" value="Rab-GAP-TBC_dom"/>
</dbReference>
<keyword evidence="4" id="KW-1185">Reference proteome</keyword>
<dbReference type="AlphaFoldDB" id="A0AB34KGQ2"/>
<dbReference type="PANTHER" id="PTHR47219">
    <property type="entry name" value="RAB GTPASE-ACTIVATING PROTEIN 1-LIKE"/>
    <property type="match status" value="1"/>
</dbReference>
<evidence type="ECO:0000313" key="3">
    <source>
        <dbReference type="EMBL" id="KAL1582755.1"/>
    </source>
</evidence>
<dbReference type="EMBL" id="JAAQHG020000044">
    <property type="protein sequence ID" value="KAL1582755.1"/>
    <property type="molecule type" value="Genomic_DNA"/>
</dbReference>
<feature type="compositionally biased region" description="Low complexity" evidence="1">
    <location>
        <begin position="242"/>
        <end position="258"/>
    </location>
</feature>
<protein>
    <recommendedName>
        <fullName evidence="2">Rab-GAP TBC domain-containing protein</fullName>
    </recommendedName>
</protein>
<sequence>MGDHAAKPTGSLESHEQMTAGSPTTMRHDQLDSTSPSATESPPPRPFAGTPSSIAERKSNIRPKTAPHARGSAFAEHTSLLEGDLKRDSGFEPSTGTTAPHEIDSDTAPPARGLTQTPSLPKIVVQDAEGPHMHPLERIMSPFTRKRSHDGVRAKKSTEEPQRPHTAHQRLKSFHGIETDIPTGEMNEFSSDNIDFSKRGSLLFGGKKMRQLIAAQGDKPIEDMGDASSTQSSTVREEVEEGPSSIPLPLSPTSPTGPQDQDTGNVTPTSPTSPADPTSPVTPTSPIAPASPNAESEKRPGGLVSGRRKPSVQMLQAAIAGGRVLSAEEITFSMRVRSMYEHGDEKAADWTSTPFDGASRAASPELDRETPEPTSSIESVMVDKTRETPSRFGGRNPDEVRASYAKEAHEVAGGMEDWADLNGAEVDRFGFITPNRVTSHDSGLADIAEHQDSNKTADLSYRKEWSRNEKWLQMARKRSDSKGGGMSFDFDTSDPKLISRTWKGIPDRWRATAWHSFLSNSARRRGAQTSDEELVQHFHRLQDMNCADDVQIDVDVPRTISMHIMFRKRYRGGQRLLFRVLHAIALYCPDTGYVQGMASLAATLLCYFDEERAFVMLVRLWQLRGLEQLFRSGFDGLMAALQEFEDDWLRGGDVAARLEELGISSTAYGTRWYLTLFNMSVPFPAQLRVWDVFMLLGDAAGGASAGSFAGADLDVLHATSAALIDATREIILDTDFEGAMKTLTSFVPVRDEDMLMRVAKAEYKMKKKRSP</sequence>
<dbReference type="FunFam" id="1.10.8.270:FF:000023">
    <property type="entry name" value="TBC domain-containing protein C1778.09"/>
    <property type="match status" value="1"/>
</dbReference>
<accession>A0AB34KGQ2</accession>
<dbReference type="PROSITE" id="PS50086">
    <property type="entry name" value="TBC_RABGAP"/>
    <property type="match status" value="1"/>
</dbReference>
<dbReference type="SMART" id="SM00164">
    <property type="entry name" value="TBC"/>
    <property type="match status" value="1"/>
</dbReference>
<dbReference type="Gene3D" id="1.10.472.80">
    <property type="entry name" value="Ypt/Rab-GAP domain of gyp1p, domain 3"/>
    <property type="match status" value="1"/>
</dbReference>
<dbReference type="GeneID" id="96009798"/>
<dbReference type="InterPro" id="IPR050302">
    <property type="entry name" value="Rab_GAP_TBC_domain"/>
</dbReference>
<evidence type="ECO:0000313" key="4">
    <source>
        <dbReference type="Proteomes" id="UP000803884"/>
    </source>
</evidence>
<dbReference type="GO" id="GO:0005096">
    <property type="term" value="F:GTPase activator activity"/>
    <property type="evidence" value="ECO:0007669"/>
    <property type="project" value="TreeGrafter"/>
</dbReference>
<feature type="region of interest" description="Disordered" evidence="1">
    <location>
        <begin position="214"/>
        <end position="310"/>
    </location>
</feature>
<organism evidence="3 4">
    <name type="scientific">Cladosporium halotolerans</name>
    <dbReference type="NCBI Taxonomy" id="1052096"/>
    <lineage>
        <taxon>Eukaryota</taxon>
        <taxon>Fungi</taxon>
        <taxon>Dikarya</taxon>
        <taxon>Ascomycota</taxon>
        <taxon>Pezizomycotina</taxon>
        <taxon>Dothideomycetes</taxon>
        <taxon>Dothideomycetidae</taxon>
        <taxon>Cladosporiales</taxon>
        <taxon>Cladosporiaceae</taxon>
        <taxon>Cladosporium</taxon>
    </lineage>
</organism>
<gene>
    <name evidence="3" type="ORF">WHR41_08356</name>
</gene>
<feature type="compositionally biased region" description="Low complexity" evidence="1">
    <location>
        <begin position="267"/>
        <end position="292"/>
    </location>
</feature>
<name>A0AB34KGQ2_9PEZI</name>
<reference evidence="3 4" key="1">
    <citation type="journal article" date="2020" name="Microbiol. Resour. Announc.">
        <title>Draft Genome Sequence of a Cladosporium Species Isolated from the Mesophotic Ascidian Didemnum maculosum.</title>
        <authorList>
            <person name="Gioti A."/>
            <person name="Siaperas R."/>
            <person name="Nikolaivits E."/>
            <person name="Le Goff G."/>
            <person name="Ouazzani J."/>
            <person name="Kotoulas G."/>
            <person name="Topakas E."/>
        </authorList>
    </citation>
    <scope>NUCLEOTIDE SEQUENCE [LARGE SCALE GENOMIC DNA]</scope>
    <source>
        <strain evidence="3 4">TM138-S3</strain>
    </source>
</reference>
<comment type="caution">
    <text evidence="3">The sequence shown here is derived from an EMBL/GenBank/DDBJ whole genome shotgun (WGS) entry which is preliminary data.</text>
</comment>
<feature type="compositionally biased region" description="Basic and acidic residues" evidence="1">
    <location>
        <begin position="149"/>
        <end position="163"/>
    </location>
</feature>
<feature type="region of interest" description="Disordered" evidence="1">
    <location>
        <begin position="1"/>
        <end position="175"/>
    </location>
</feature>
<dbReference type="RefSeq" id="XP_069225862.1">
    <property type="nucleotide sequence ID" value="XM_069376960.1"/>
</dbReference>
<feature type="domain" description="Rab-GAP TBC" evidence="2">
    <location>
        <begin position="504"/>
        <end position="697"/>
    </location>
</feature>
<proteinExistence type="predicted"/>
<dbReference type="Proteomes" id="UP000803884">
    <property type="component" value="Unassembled WGS sequence"/>
</dbReference>
<feature type="region of interest" description="Disordered" evidence="1">
    <location>
        <begin position="345"/>
        <end position="398"/>
    </location>
</feature>
<dbReference type="SUPFAM" id="SSF47923">
    <property type="entry name" value="Ypt/Rab-GAP domain of gyp1p"/>
    <property type="match status" value="2"/>
</dbReference>
<dbReference type="PANTHER" id="PTHR47219:SF9">
    <property type="entry name" value="GTPASE ACTIVATING PROTEIN AND CENTROSOME-ASSOCIATED, ISOFORM B"/>
    <property type="match status" value="1"/>
</dbReference>
<dbReference type="InterPro" id="IPR035969">
    <property type="entry name" value="Rab-GAP_TBC_sf"/>
</dbReference>
<evidence type="ECO:0000259" key="2">
    <source>
        <dbReference type="PROSITE" id="PS50086"/>
    </source>
</evidence>